<sequence>MKEIVNREKLLFFINLPIDLYDNGYYPLIIDGQNIKSIDVREIKKKCIKAQYGNKQDLISKYSKIDKSKRVILIDNFDNSPINKESKEKLIDKLCNHFENIVISVKEANEVHQITESEKLYADFRHFKIIPLGYLKRDELIDKWIRLGQDELTMQEGEIVRKLKITFDTVSNLLGEQLIPAYPFFILTPLQSLDSQ</sequence>
<evidence type="ECO:0000313" key="1">
    <source>
        <dbReference type="EMBL" id="MUP36430.1"/>
    </source>
</evidence>
<evidence type="ECO:0000313" key="3">
    <source>
        <dbReference type="Proteomes" id="UP000285951"/>
    </source>
</evidence>
<dbReference type="OrthoDB" id="651281at2"/>
<protein>
    <submittedName>
        <fullName evidence="1">Uncharacterized protein</fullName>
    </submittedName>
</protein>
<evidence type="ECO:0000313" key="4">
    <source>
        <dbReference type="Proteomes" id="UP000462449"/>
    </source>
</evidence>
<dbReference type="Proteomes" id="UP000285951">
    <property type="component" value="Unassembled WGS sequence"/>
</dbReference>
<evidence type="ECO:0000313" key="2">
    <source>
        <dbReference type="EMBL" id="MVB05635.1"/>
    </source>
</evidence>
<dbReference type="Proteomes" id="UP000462449">
    <property type="component" value="Unassembled WGS sequence"/>
</dbReference>
<dbReference type="EMBL" id="QTZN02000002">
    <property type="protein sequence ID" value="MVB05635.1"/>
    <property type="molecule type" value="Genomic_DNA"/>
</dbReference>
<accession>A0A7M4D1A1</accession>
<dbReference type="AlphaFoldDB" id="A0A7M4D1A1"/>
<keyword evidence="3" id="KW-1185">Reference proteome</keyword>
<dbReference type="RefSeq" id="WP_156194384.1">
    <property type="nucleotide sequence ID" value="NZ_QTZN02000002.1"/>
</dbReference>
<gene>
    <name evidence="2" type="ORF">DWB62_001200</name>
    <name evidence="1" type="ORF">GNY23_01200</name>
</gene>
<organism evidence="1 4">
    <name type="scientific">Labilibaculum euxinus</name>
    <dbReference type="NCBI Taxonomy" id="2686357"/>
    <lineage>
        <taxon>Bacteria</taxon>
        <taxon>Pseudomonadati</taxon>
        <taxon>Bacteroidota</taxon>
        <taxon>Bacteroidia</taxon>
        <taxon>Marinilabiliales</taxon>
        <taxon>Marinifilaceae</taxon>
        <taxon>Labilibaculum</taxon>
    </lineage>
</organism>
<dbReference type="EMBL" id="WOTW01000002">
    <property type="protein sequence ID" value="MUP36430.1"/>
    <property type="molecule type" value="Genomic_DNA"/>
</dbReference>
<name>A0A7M4D1A1_9BACT</name>
<comment type="caution">
    <text evidence="1">The sequence shown here is derived from an EMBL/GenBank/DDBJ whole genome shotgun (WGS) entry which is preliminary data.</text>
</comment>
<proteinExistence type="predicted"/>
<reference evidence="1 4" key="2">
    <citation type="submission" date="2019-12" db="EMBL/GenBank/DDBJ databases">
        <title>Draft genome sequence of Labilibaculum sp. strain 44 isolated from deep waters of Black Sea.</title>
        <authorList>
            <person name="Yadav S."/>
            <person name="Villanueva L."/>
        </authorList>
    </citation>
    <scope>NUCLEOTIDE SEQUENCE [LARGE SCALE GENOMIC DNA]</scope>
    <source>
        <strain evidence="1 4">44</strain>
    </source>
</reference>
<reference evidence="2 3" key="1">
    <citation type="submission" date="2019-11" db="EMBL/GenBank/DDBJ databases">
        <title>Draft genome sequence of Labilibaculum sp. strain SYP isolated from Black Sea.</title>
        <authorList>
            <person name="Yadav S."/>
            <person name="Villanueva L."/>
        </authorList>
    </citation>
    <scope>NUCLEOTIDE SEQUENCE [LARGE SCALE GENOMIC DNA]</scope>
    <source>
        <strain evidence="2 3">44</strain>
    </source>
</reference>